<dbReference type="GO" id="GO:0008654">
    <property type="term" value="P:phospholipid biosynthetic process"/>
    <property type="evidence" value="ECO:0007669"/>
    <property type="project" value="InterPro"/>
</dbReference>
<organism evidence="2">
    <name type="scientific">freshwater metagenome</name>
    <dbReference type="NCBI Taxonomy" id="449393"/>
    <lineage>
        <taxon>unclassified sequences</taxon>
        <taxon>metagenomes</taxon>
        <taxon>ecological metagenomes</taxon>
    </lineage>
</organism>
<dbReference type="AlphaFoldDB" id="A0A6J6CRP5"/>
<protein>
    <submittedName>
        <fullName evidence="2">Unannotated protein</fullName>
    </submittedName>
</protein>
<keyword evidence="1" id="KW-0472">Membrane</keyword>
<dbReference type="Pfam" id="PF01066">
    <property type="entry name" value="CDP-OH_P_transf"/>
    <property type="match status" value="1"/>
</dbReference>
<evidence type="ECO:0000256" key="1">
    <source>
        <dbReference type="SAM" id="Phobius"/>
    </source>
</evidence>
<dbReference type="InterPro" id="IPR043130">
    <property type="entry name" value="CDP-OH_PTrfase_TM_dom"/>
</dbReference>
<accession>A0A6J6CRP5</accession>
<name>A0A6J6CRP5_9ZZZZ</name>
<dbReference type="EMBL" id="CAEZSV010000097">
    <property type="protein sequence ID" value="CAB4553854.1"/>
    <property type="molecule type" value="Genomic_DNA"/>
</dbReference>
<gene>
    <name evidence="2" type="ORF">UFOPK1506_00627</name>
</gene>
<keyword evidence="1" id="KW-1133">Transmembrane helix</keyword>
<proteinExistence type="predicted"/>
<feature type="transmembrane region" description="Helical" evidence="1">
    <location>
        <begin position="238"/>
        <end position="256"/>
    </location>
</feature>
<reference evidence="2" key="1">
    <citation type="submission" date="2020-05" db="EMBL/GenBank/DDBJ databases">
        <authorList>
            <person name="Chiriac C."/>
            <person name="Salcher M."/>
            <person name="Ghai R."/>
            <person name="Kavagutti S V."/>
        </authorList>
    </citation>
    <scope>NUCLEOTIDE SEQUENCE</scope>
</reference>
<dbReference type="Gene3D" id="1.20.120.1760">
    <property type="match status" value="1"/>
</dbReference>
<evidence type="ECO:0000313" key="2">
    <source>
        <dbReference type="EMBL" id="CAB4553854.1"/>
    </source>
</evidence>
<dbReference type="GO" id="GO:0016020">
    <property type="term" value="C:membrane"/>
    <property type="evidence" value="ECO:0007669"/>
    <property type="project" value="InterPro"/>
</dbReference>
<keyword evidence="1" id="KW-0812">Transmembrane</keyword>
<sequence>MSEHITIAQLRAITQPDSVRGRANSEHWVADLYLRRISPYLTRILLKINATPNVVTWLMICTGVCAGLSLLIPGMLGVALALFLGQLQMLWDCCDGEIARWTKRYSPAGIFLDKLGHYLAEGTIAFVLGLRIAQWPAEPIGSSNLPLIAAIFALIVILNKALNDAVHVSRYFAGLPKLEDRKSASNSRISVVALAKGVFTYIPIHRMFHSVEMTIWIFVLSLIDAIFDLQLLNNLFKIIIPIAIFVFIGHLISILTSNKLRASE</sequence>
<feature type="transmembrane region" description="Helical" evidence="1">
    <location>
        <begin position="54"/>
        <end position="82"/>
    </location>
</feature>
<dbReference type="InterPro" id="IPR000462">
    <property type="entry name" value="CDP-OH_P_trans"/>
</dbReference>
<feature type="transmembrane region" description="Helical" evidence="1">
    <location>
        <begin position="145"/>
        <end position="163"/>
    </location>
</feature>
<dbReference type="GO" id="GO:0016780">
    <property type="term" value="F:phosphotransferase activity, for other substituted phosphate groups"/>
    <property type="evidence" value="ECO:0007669"/>
    <property type="project" value="InterPro"/>
</dbReference>